<evidence type="ECO:0000313" key="3">
    <source>
        <dbReference type="EnsemblPlants" id="LPERR07G05560.1"/>
    </source>
</evidence>
<reference evidence="3 4" key="1">
    <citation type="submission" date="2012-08" db="EMBL/GenBank/DDBJ databases">
        <title>Oryza genome evolution.</title>
        <authorList>
            <person name="Wing R.A."/>
        </authorList>
    </citation>
    <scope>NUCLEOTIDE SEQUENCE</scope>
</reference>
<evidence type="ECO:0000313" key="4">
    <source>
        <dbReference type="Proteomes" id="UP000032180"/>
    </source>
</evidence>
<reference evidence="3" key="3">
    <citation type="submission" date="2015-04" db="UniProtKB">
        <authorList>
            <consortium name="EnsemblPlants"/>
        </authorList>
    </citation>
    <scope>IDENTIFICATION</scope>
</reference>
<reference evidence="4" key="2">
    <citation type="submission" date="2013-12" db="EMBL/GenBank/DDBJ databases">
        <authorList>
            <person name="Yu Y."/>
            <person name="Lee S."/>
            <person name="de Baynast K."/>
            <person name="Wissotski M."/>
            <person name="Liu L."/>
            <person name="Talag J."/>
            <person name="Goicoechea J."/>
            <person name="Angelova A."/>
            <person name="Jetty R."/>
            <person name="Kudrna D."/>
            <person name="Golser W."/>
            <person name="Rivera L."/>
            <person name="Zhang J."/>
            <person name="Wing R."/>
        </authorList>
    </citation>
    <scope>NUCLEOTIDE SEQUENCE</scope>
</reference>
<dbReference type="STRING" id="77586.A0A0D9WWK0"/>
<proteinExistence type="predicted"/>
<dbReference type="AlphaFoldDB" id="A0A0D9WWK0"/>
<dbReference type="Gramene" id="LPERR07G05560.1">
    <property type="protein sequence ID" value="LPERR07G05560.1"/>
    <property type="gene ID" value="LPERR07G05560"/>
</dbReference>
<sequence length="176" mass="20533">MNFLLEFTSKPKFLRILYIRGTIDRIPCWVQSLTHLFLIELWWINLPSDEIYGVLCKLPSLSKIILGRRCCSDDKLVARTTFKFPLLNELFLLPDEGTPQVFGFEEGAMPKLENLIMNFQEKKRILDGIEHLKRLEEVRLHGCKNNVLHSAVGQLKAVNMSRHRSDRFKIIHSDVQ</sequence>
<keyword evidence="1" id="KW-0677">Repeat</keyword>
<dbReference type="Gene3D" id="3.80.10.10">
    <property type="entry name" value="Ribonuclease Inhibitor"/>
    <property type="match status" value="1"/>
</dbReference>
<keyword evidence="4" id="KW-1185">Reference proteome</keyword>
<feature type="domain" description="Disease resistance R13L4/SHOC-2-like LRR" evidence="2">
    <location>
        <begin position="9"/>
        <end position="157"/>
    </location>
</feature>
<name>A0A0D9WWK0_9ORYZ</name>
<dbReference type="SUPFAM" id="SSF52058">
    <property type="entry name" value="L domain-like"/>
    <property type="match status" value="1"/>
</dbReference>
<organism evidence="3 4">
    <name type="scientific">Leersia perrieri</name>
    <dbReference type="NCBI Taxonomy" id="77586"/>
    <lineage>
        <taxon>Eukaryota</taxon>
        <taxon>Viridiplantae</taxon>
        <taxon>Streptophyta</taxon>
        <taxon>Embryophyta</taxon>
        <taxon>Tracheophyta</taxon>
        <taxon>Spermatophyta</taxon>
        <taxon>Magnoliopsida</taxon>
        <taxon>Liliopsida</taxon>
        <taxon>Poales</taxon>
        <taxon>Poaceae</taxon>
        <taxon>BOP clade</taxon>
        <taxon>Oryzoideae</taxon>
        <taxon>Oryzeae</taxon>
        <taxon>Oryzinae</taxon>
        <taxon>Leersia</taxon>
    </lineage>
</organism>
<evidence type="ECO:0000259" key="2">
    <source>
        <dbReference type="Pfam" id="PF23598"/>
    </source>
</evidence>
<dbReference type="HOGENOM" id="CLU_1527373_0_0_1"/>
<dbReference type="InterPro" id="IPR032675">
    <property type="entry name" value="LRR_dom_sf"/>
</dbReference>
<dbReference type="InterPro" id="IPR055414">
    <property type="entry name" value="LRR_R13L4/SHOC2-like"/>
</dbReference>
<protein>
    <recommendedName>
        <fullName evidence="2">Disease resistance R13L4/SHOC-2-like LRR domain-containing protein</fullName>
    </recommendedName>
</protein>
<dbReference type="Proteomes" id="UP000032180">
    <property type="component" value="Chromosome 7"/>
</dbReference>
<evidence type="ECO:0000256" key="1">
    <source>
        <dbReference type="ARBA" id="ARBA00022737"/>
    </source>
</evidence>
<accession>A0A0D9WWK0</accession>
<dbReference type="EnsemblPlants" id="LPERR07G05560.1">
    <property type="protein sequence ID" value="LPERR07G05560.1"/>
    <property type="gene ID" value="LPERR07G05560"/>
</dbReference>
<dbReference type="Pfam" id="PF23598">
    <property type="entry name" value="LRR_14"/>
    <property type="match status" value="1"/>
</dbReference>